<reference evidence="10 11" key="1">
    <citation type="journal article" date="2018" name="Syst. Appl. Microbiol.">
        <title>A new symbiotic nanoarchaeote (Candidatus Nanoclepta minutus) and its host (Zestosphaera tikiterensis gen. nov., sp. nov.) from a New Zealand hot spring.</title>
        <authorList>
            <person name="St John E."/>
            <person name="Liu Y."/>
            <person name="Podar M."/>
            <person name="Stott M.B."/>
            <person name="Meneghin J."/>
            <person name="Chen Z."/>
            <person name="Lagutin K."/>
            <person name="Mitchell K."/>
            <person name="Reysenbach A.L."/>
        </authorList>
    </citation>
    <scope>NUCLEOTIDE SEQUENCE [LARGE SCALE GENOMIC DNA]</scope>
    <source>
        <strain evidence="10">NZ3</strain>
    </source>
</reference>
<evidence type="ECO:0000313" key="10">
    <source>
        <dbReference type="EMBL" id="PUA32364.1"/>
    </source>
</evidence>
<dbReference type="EC" id="2.5.1.9" evidence="4 8"/>
<comment type="catalytic activity">
    <reaction evidence="1 9">
        <text>2 6,7-dimethyl-8-(1-D-ribityl)lumazine + H(+) = 5-amino-6-(D-ribitylamino)uracil + riboflavin</text>
        <dbReference type="Rhea" id="RHEA:20772"/>
        <dbReference type="ChEBI" id="CHEBI:15378"/>
        <dbReference type="ChEBI" id="CHEBI:15934"/>
        <dbReference type="ChEBI" id="CHEBI:57986"/>
        <dbReference type="ChEBI" id="CHEBI:58201"/>
        <dbReference type="EC" id="2.5.1.9"/>
    </reaction>
</comment>
<evidence type="ECO:0000256" key="2">
    <source>
        <dbReference type="ARBA" id="ARBA00004887"/>
    </source>
</evidence>
<evidence type="ECO:0000256" key="9">
    <source>
        <dbReference type="PIRNR" id="PIRNR015750"/>
    </source>
</evidence>
<comment type="pathway">
    <text evidence="2">Cofactor biosynthesis; riboflavin biosynthesis; riboflavin from 2-hydroxy-3-oxobutyl phosphate and 5-amino-6-(D-ribitylamino)uracil: step 2/2.</text>
</comment>
<dbReference type="SUPFAM" id="SSF52121">
    <property type="entry name" value="Lumazine synthase"/>
    <property type="match status" value="1"/>
</dbReference>
<organism evidence="10 11">
    <name type="scientific">Zestosphaera tikiterensis</name>
    <dbReference type="NCBI Taxonomy" id="1973259"/>
    <lineage>
        <taxon>Archaea</taxon>
        <taxon>Thermoproteota</taxon>
        <taxon>Thermoprotei</taxon>
        <taxon>Desulfurococcales</taxon>
        <taxon>Desulfurococcaceae</taxon>
        <taxon>Zestosphaera</taxon>
    </lineage>
</organism>
<evidence type="ECO:0000256" key="8">
    <source>
        <dbReference type="NCBIfam" id="TIGR01506"/>
    </source>
</evidence>
<evidence type="ECO:0000256" key="7">
    <source>
        <dbReference type="ARBA" id="ARBA00022679"/>
    </source>
</evidence>
<dbReference type="AlphaFoldDB" id="A0A2R7Y4B7"/>
<dbReference type="Pfam" id="PF00885">
    <property type="entry name" value="DMRL_synthase"/>
    <property type="match status" value="1"/>
</dbReference>
<comment type="caution">
    <text evidence="10">The sequence shown here is derived from an EMBL/GenBank/DDBJ whole genome shotgun (WGS) entry which is preliminary data.</text>
</comment>
<dbReference type="UniPathway" id="UPA00275">
    <property type="reaction ID" value="UER00405"/>
</dbReference>
<dbReference type="PIRSF" id="PIRSF015750">
    <property type="entry name" value="Ribfl_synth_arc"/>
    <property type="match status" value="1"/>
</dbReference>
<evidence type="ECO:0000313" key="11">
    <source>
        <dbReference type="Proteomes" id="UP000244093"/>
    </source>
</evidence>
<keyword evidence="6 9" id="KW-0686">Riboflavin biosynthesis</keyword>
<dbReference type="Gene3D" id="3.40.50.960">
    <property type="entry name" value="Lumazine/riboflavin synthase"/>
    <property type="match status" value="1"/>
</dbReference>
<dbReference type="EMBL" id="NBVN01000004">
    <property type="protein sequence ID" value="PUA32364.1"/>
    <property type="molecule type" value="Genomic_DNA"/>
</dbReference>
<evidence type="ECO:0000256" key="5">
    <source>
        <dbReference type="ARBA" id="ARBA00013950"/>
    </source>
</evidence>
<dbReference type="InterPro" id="IPR006399">
    <property type="entry name" value="Ribfl_synth_arc"/>
</dbReference>
<dbReference type="GO" id="GO:0009349">
    <property type="term" value="C:riboflavin synthase complex"/>
    <property type="evidence" value="ECO:0007669"/>
    <property type="project" value="InterPro"/>
</dbReference>
<evidence type="ECO:0000256" key="1">
    <source>
        <dbReference type="ARBA" id="ARBA00000968"/>
    </source>
</evidence>
<dbReference type="CDD" id="cd09210">
    <property type="entry name" value="Riboflavin_synthase_archaeal"/>
    <property type="match status" value="1"/>
</dbReference>
<dbReference type="Proteomes" id="UP000244093">
    <property type="component" value="Unassembled WGS sequence"/>
</dbReference>
<dbReference type="InterPro" id="IPR002180">
    <property type="entry name" value="LS/RS"/>
</dbReference>
<accession>A0A2R7Y4B7</accession>
<evidence type="ECO:0000256" key="3">
    <source>
        <dbReference type="ARBA" id="ARBA00007424"/>
    </source>
</evidence>
<dbReference type="NCBIfam" id="TIGR01506">
    <property type="entry name" value="ribC_arch"/>
    <property type="match status" value="1"/>
</dbReference>
<evidence type="ECO:0000256" key="4">
    <source>
        <dbReference type="ARBA" id="ARBA00012827"/>
    </source>
</evidence>
<dbReference type="InterPro" id="IPR036467">
    <property type="entry name" value="LS/RS_sf"/>
</dbReference>
<evidence type="ECO:0000256" key="6">
    <source>
        <dbReference type="ARBA" id="ARBA00022619"/>
    </source>
</evidence>
<protein>
    <recommendedName>
        <fullName evidence="5 8">Riboflavin synthase</fullName>
        <ecNumber evidence="4 8">2.5.1.9</ecNumber>
    </recommendedName>
</protein>
<sequence>MSIKVGIVDTTFARVDMGSVAEKTLKEIAPNALIYRYTVPGIKDIPVAAKKLIEEKGCDGVITLGWVGSTLTDKLSYVVASLALQLVQLKTNKHIIDVTVHEDEAEKPEELVKIALDRTVKHCRNLVTLVTQGGEGLRRYAGKGLRQGREDVGPLTKT</sequence>
<name>A0A2R7Y4B7_9CREN</name>
<comment type="similarity">
    <text evidence="3 9">Belongs to the DMRL synthase family.</text>
</comment>
<dbReference type="GO" id="GO:0004746">
    <property type="term" value="F:riboflavin synthase activity"/>
    <property type="evidence" value="ECO:0007669"/>
    <property type="project" value="UniProtKB-UniRule"/>
</dbReference>
<keyword evidence="7 9" id="KW-0808">Transferase</keyword>
<gene>
    <name evidence="10" type="ORF">B7O98_06820</name>
</gene>
<proteinExistence type="inferred from homology"/>
<dbReference type="GO" id="GO:0009231">
    <property type="term" value="P:riboflavin biosynthetic process"/>
    <property type="evidence" value="ECO:0007669"/>
    <property type="project" value="UniProtKB-UniPathway"/>
</dbReference>